<feature type="domain" description="C2H2-type" evidence="7">
    <location>
        <begin position="220"/>
        <end position="247"/>
    </location>
</feature>
<dbReference type="GO" id="GO:0006355">
    <property type="term" value="P:regulation of DNA-templated transcription"/>
    <property type="evidence" value="ECO:0007669"/>
    <property type="project" value="UniProtKB-ARBA"/>
</dbReference>
<sequence>MQSNLYPEDPLFGYWNDLDGGPPPGFGLPPHHPMHGSPFDNGTFGFVPPPPVSIALPCPVEPPMCPPIPCHPPGPMGPMHRNFPRYPPATLAPLQAMIPGPGPPGPPPLLGQVTHHFASFPQPQHVLPPAPVPLPIPLDHGLERNQLNDMGQMEQVVVKNGQVFHISFLDETGESEQPLAELPTPSASDDGESEERDWINYDELPLLQNVSGGATENGSFKCGYCTKELKTALNLYVHEQTHKTDRLDCKTCGKRFNRIGKLEHHIAQHHPEVVADEAGTPLSPSGTPALNDFSNYCVECEEFFTSEEELQNHMEQNHRLIDESKSPKEARKSIGCPFCFESFEASIDTTGGCTGARNSLQTGSSAPNPKRRFAPLVGQCSKGNSFLKSY</sequence>
<organism evidence="8 9">
    <name type="scientific">Culex pipiens pipiens</name>
    <name type="common">Northern house mosquito</name>
    <dbReference type="NCBI Taxonomy" id="38569"/>
    <lineage>
        <taxon>Eukaryota</taxon>
        <taxon>Metazoa</taxon>
        <taxon>Ecdysozoa</taxon>
        <taxon>Arthropoda</taxon>
        <taxon>Hexapoda</taxon>
        <taxon>Insecta</taxon>
        <taxon>Pterygota</taxon>
        <taxon>Neoptera</taxon>
        <taxon>Endopterygota</taxon>
        <taxon>Diptera</taxon>
        <taxon>Nematocera</taxon>
        <taxon>Culicoidea</taxon>
        <taxon>Culicidae</taxon>
        <taxon>Culicinae</taxon>
        <taxon>Culicini</taxon>
        <taxon>Culex</taxon>
        <taxon>Culex</taxon>
    </lineage>
</organism>
<dbReference type="SUPFAM" id="SSF57667">
    <property type="entry name" value="beta-beta-alpha zinc fingers"/>
    <property type="match status" value="1"/>
</dbReference>
<evidence type="ECO:0000256" key="1">
    <source>
        <dbReference type="ARBA" id="ARBA00022723"/>
    </source>
</evidence>
<evidence type="ECO:0000256" key="2">
    <source>
        <dbReference type="ARBA" id="ARBA00022737"/>
    </source>
</evidence>
<feature type="region of interest" description="Disordered" evidence="6">
    <location>
        <begin position="172"/>
        <end position="194"/>
    </location>
</feature>
<evidence type="ECO:0000256" key="6">
    <source>
        <dbReference type="SAM" id="MobiDB-lite"/>
    </source>
</evidence>
<dbReference type="GO" id="GO:0008270">
    <property type="term" value="F:zinc ion binding"/>
    <property type="evidence" value="ECO:0007669"/>
    <property type="project" value="UniProtKB-KW"/>
</dbReference>
<dbReference type="SMART" id="SM00355">
    <property type="entry name" value="ZnF_C2H2"/>
    <property type="match status" value="3"/>
</dbReference>
<accession>A0ABD1DAA4</accession>
<dbReference type="Proteomes" id="UP001562425">
    <property type="component" value="Unassembled WGS sequence"/>
</dbReference>
<feature type="domain" description="C2H2-type" evidence="7">
    <location>
        <begin position="247"/>
        <end position="274"/>
    </location>
</feature>
<dbReference type="InterPro" id="IPR013087">
    <property type="entry name" value="Znf_C2H2_type"/>
</dbReference>
<dbReference type="PROSITE" id="PS00028">
    <property type="entry name" value="ZINC_FINGER_C2H2_1"/>
    <property type="match status" value="3"/>
</dbReference>
<dbReference type="PANTHER" id="PTHR24379">
    <property type="entry name" value="KRAB AND ZINC FINGER DOMAIN-CONTAINING"/>
    <property type="match status" value="1"/>
</dbReference>
<keyword evidence="2" id="KW-0677">Repeat</keyword>
<gene>
    <name evidence="8" type="ORF">pipiens_010422</name>
</gene>
<dbReference type="AlphaFoldDB" id="A0ABD1DAA4"/>
<reference evidence="8 9" key="1">
    <citation type="submission" date="2024-05" db="EMBL/GenBank/DDBJ databases">
        <title>Culex pipiens pipiens assembly and annotation.</title>
        <authorList>
            <person name="Alout H."/>
            <person name="Durand T."/>
        </authorList>
    </citation>
    <scope>NUCLEOTIDE SEQUENCE [LARGE SCALE GENOMIC DNA]</scope>
    <source>
        <strain evidence="8">HA-2024</strain>
        <tissue evidence="8">Whole body</tissue>
    </source>
</reference>
<keyword evidence="3 5" id="KW-0863">Zinc-finger</keyword>
<comment type="caution">
    <text evidence="8">The sequence shown here is derived from an EMBL/GenBank/DDBJ whole genome shotgun (WGS) entry which is preliminary data.</text>
</comment>
<dbReference type="InterPro" id="IPR036236">
    <property type="entry name" value="Znf_C2H2_sf"/>
</dbReference>
<keyword evidence="9" id="KW-1185">Reference proteome</keyword>
<evidence type="ECO:0000256" key="5">
    <source>
        <dbReference type="PROSITE-ProRule" id="PRU00042"/>
    </source>
</evidence>
<dbReference type="PROSITE" id="PS50157">
    <property type="entry name" value="ZINC_FINGER_C2H2_2"/>
    <property type="match status" value="2"/>
</dbReference>
<evidence type="ECO:0000259" key="7">
    <source>
        <dbReference type="PROSITE" id="PS50157"/>
    </source>
</evidence>
<keyword evidence="4" id="KW-0862">Zinc</keyword>
<dbReference type="PANTHER" id="PTHR24379:SF127">
    <property type="entry name" value="BLOODY FINGERS-RELATED"/>
    <property type="match status" value="1"/>
</dbReference>
<keyword evidence="1" id="KW-0479">Metal-binding</keyword>
<proteinExistence type="predicted"/>
<name>A0ABD1DAA4_CULPP</name>
<evidence type="ECO:0000313" key="8">
    <source>
        <dbReference type="EMBL" id="KAL1396596.1"/>
    </source>
</evidence>
<evidence type="ECO:0000313" key="9">
    <source>
        <dbReference type="Proteomes" id="UP001562425"/>
    </source>
</evidence>
<evidence type="ECO:0000256" key="4">
    <source>
        <dbReference type="ARBA" id="ARBA00022833"/>
    </source>
</evidence>
<protein>
    <recommendedName>
        <fullName evidence="7">C2H2-type domain-containing protein</fullName>
    </recommendedName>
</protein>
<dbReference type="EMBL" id="JBEHCU010006656">
    <property type="protein sequence ID" value="KAL1396596.1"/>
    <property type="molecule type" value="Genomic_DNA"/>
</dbReference>
<dbReference type="Gene3D" id="3.30.160.60">
    <property type="entry name" value="Classic Zinc Finger"/>
    <property type="match status" value="2"/>
</dbReference>
<dbReference type="Pfam" id="PF00096">
    <property type="entry name" value="zf-C2H2"/>
    <property type="match status" value="1"/>
</dbReference>
<evidence type="ECO:0000256" key="3">
    <source>
        <dbReference type="ARBA" id="ARBA00022771"/>
    </source>
</evidence>